<evidence type="ECO:0000256" key="2">
    <source>
        <dbReference type="ARBA" id="ARBA00022737"/>
    </source>
</evidence>
<keyword evidence="10" id="KW-1185">Reference proteome</keyword>
<dbReference type="SMART" id="SM00320">
    <property type="entry name" value="WD40"/>
    <property type="match status" value="4"/>
</dbReference>
<evidence type="ECO:0000259" key="7">
    <source>
        <dbReference type="PROSITE" id="PS50197"/>
    </source>
</evidence>
<evidence type="ECO:0000256" key="4">
    <source>
        <dbReference type="ARBA" id="ARBA00073334"/>
    </source>
</evidence>
<name>A0AAD9MG07_9PEZI</name>
<dbReference type="Proteomes" id="UP001217918">
    <property type="component" value="Unassembled WGS sequence"/>
</dbReference>
<feature type="compositionally biased region" description="Low complexity" evidence="6">
    <location>
        <begin position="1779"/>
        <end position="1793"/>
    </location>
</feature>
<evidence type="ECO:0000256" key="1">
    <source>
        <dbReference type="ARBA" id="ARBA00022574"/>
    </source>
</evidence>
<feature type="region of interest" description="Disordered" evidence="6">
    <location>
        <begin position="502"/>
        <end position="525"/>
    </location>
</feature>
<keyword evidence="2" id="KW-0677">Repeat</keyword>
<feature type="region of interest" description="Disordered" evidence="6">
    <location>
        <begin position="1727"/>
        <end position="1814"/>
    </location>
</feature>
<sequence length="2703" mass="301190">MLPTRPPRYRTSSSASAAQTTKATEVLQGLLDRLSETLNERSATGYPSIQDIIEEARKLHQHVAVQAPPCSQQDDFRRLRGFQQLLEILRAFSGFYNPQKRTQTEKSDLFDLLHVILAILSTAFRGHPGNRRYFQDRVEDGGWETLEQIIASTGLGGSESDLWTNFQLFGKLLSFALDDQRMDDLCRSLASAAVTEERRTDAPPGQPPDQESEGERTRAQTESSLQECSALELAGFENRLRNLIGSKTVMTNGEIIRTVVGFWESVPRTPKGTLNPVSMFVLISLSLLSEVSFFNLTAIHGSGALSRFLRLAFAKPQVLTDEERDKVLPMCRELMYLGSNRLADTQFLMSCQDPEASEFCLAMAKQYNGPPFIQFDLSLHGQASIELPSLGRLFPPPGSPGYTFAAWIRVDDYDPKSHTTLFGLLDSTRTCFVMAYIENTTHNLILQTSLTSHRPSVRFKTVAFREKRWYHIALVHRKPKAILSSKASLYVDGEFVEQLRAPYPDPPPLSNGSTESFASLSSSTSKTNPVQAFVGTPRDLSSLSGPGLVFSKWSLASAHLIEDVLSDDLLAVYYRLGHRYQGNFQDCLGGFQTYEASAALGLRNEIFHPGKDENSDILRAVREKAGTIVPEHKVAFSLLPRAIFRSHGSFMDTNLFRSLSRSSASSLMYTTTKNGTSVAVNGAVPCINDALIRPNGLGLLSGDPVLSTPFHLDDNLWRLAGFTPLALKMVERASSGDELLRSVELMVNCIEHNWRNSEAMERENGYGILSMLLRAKLGYGSLPADNNASWRLSLTNDERDKLGFQLLGVLLSFVGYQHADPLESFIVNPLAYRVLLIDHDTWRRSASLTQELYYRQFVTFAVQSKYHQFNSRRLLRMRIVKRLLDALKAETISEDMLPHFMTSFESLVKCNFNSEIHRSIALFVTYAFHTPSASSARPRRPSTGTRRSNSPVPAVPGACRRPTLELTGAWSAGTINASRLLSRRQLGVKMLEMYTRLLCERDKLDDVRRFAKTVTNKWLLYLLAEEDPEVVVYGCQIMARLLVTQPLAYCNKFAAKTGGFAIMAHRLKPWWDIRTLWPILFSILFGYDVAKIDFDRPFEFFSLYEIFSKSQIRTAAVVPVITAMLQHGLRDMLKYQDDPASPSADNSFLPKGSTGAPEMGHSRSRARSMELGKALEPRRTQISDRERVNSHAADLKAVVQFLADMQANSQGFRDFALSSDYVRLLLCVLYPVIVSADPVSPETELTSKDSVLNFEGGDVMIRPVPGSSSRATPIVRTSSSTAPSEPLPCAGLGRGTPLRRPSSFILVTSQPPRTPTPARIDRVLSPKKTLAKQQTSNVVLQGLLDLITSVFTDQMLKRKEFPGFGLFLKVPPGFQEHQAYFESYILRHTITQLRNAVEWEQKCLLEPKVLQNMARFSLHMVEAIFEGWFLNGAEAMVDFVGFLLEYLQRPEVAGLKSVRLCSPAVASIRMSFLKLVLLRLSDMDEAQTTETEAAATMAKMLYWQAVLISCLSLEDDFMKLLWYQLYHKLVDGRHQTRLAAASLWRIMLVQKPDESTALLRQCMATDQQTLARSFIRLTEEDDEAFVHWVDEHRPALDLLFFGGMSKTWEDFVHGENQRTNHTATSRLKSRKEKLKQWHAEGGEREMMLARHETCNSAWMKSIYYGEYVKYQRIVQDQQDDKAFLTATFGKMDRDLRRPGAVFAEQQTVKWKLDRTEGRNRMRLRLLPDYAAQQHQDFQPKRRRGESTGNAGTTKAAAATTTSCSSTPVLEAMLPRADLAGAGDASGPHDSSASSGGGGGGGSSSSSSTTTTTSTKEAVDLGADLPGPHPLDHQSVAPEDDFELVEDPKDHEADENFEDKNRKVIRRLQRGDAIQSVFNVSRIIGLDACEGILIVGKESLYMMDNLFQKADGEIVNVWQAPAEERDPFSMIITGGANRSDRGPAHNRSEQDGRHWRWHDVLSISKRRFLFRDVAIELFFTDGRSYLLTTMKDTARDELYSRLASKTPHTSGPHLLANPDDAWRLEGLRFADEASHTFGAKFGSIFTSSGWNPLTKRWQKGEMSNFHYLMLVNTMAGRTFNDLTQYPVFPWVLADYTSEELDLTDARTFRDLSKPMGAQSAGRAADIALKYASMTEMGDQPYHYGTHYSSAMIVCSYLIRLPPFVQSFILMQGGTFDHPDRLFYSVGGAWKSAAGDASTDVRELIPEFFYLPEFLTNINGYNFGHRQGDAGPVNDVILPPWAKGDAKIFIAKHREALESPHVSQKLHQWIDLVFGCKQQGEPAVEALNLFHPYSYRGTRDLDDIQDAQERAVVTNIVHNFGQTPQQVFTRPHAPRELDRSPVRRLDGATVHALTRLPHPLLESGERVASLLYAPKLDRLLCASPFRLNLPPHYDRFLEWGYADNSVRFFASDAGRRPAGVFENLHIGQLSTLTFADSKTLVTAGEDCVVSVYSVHAPAPVSGAAAGAASLAGVGGTGLGGLGGLGGGAVRPVELVPRSSLFGHKTPVTTMAVSKVLSTLLTVSGRDGTAFLWDLNRLELVRRLPLGNSSAGRGGGVECARIHDGTGDIMLCSGATVALYTLNGALLLEQNVCGAGENDGGTGAEDDVVQCCAFYEGAGGSEWCADVLVFTGHKRGRVKVWRKAVGRDGRWCLEFLRRLDHADPRRSETGANVEAAITCIAPMPQLVYTGDEDGRVWEWNLIQRER</sequence>
<dbReference type="SUPFAM" id="SSF81837">
    <property type="entry name" value="BEACH domain"/>
    <property type="match status" value="1"/>
</dbReference>
<dbReference type="Pfam" id="PF14844">
    <property type="entry name" value="PH_BEACH"/>
    <property type="match status" value="1"/>
</dbReference>
<dbReference type="InterPro" id="IPR011993">
    <property type="entry name" value="PH-like_dom_sf"/>
</dbReference>
<dbReference type="InterPro" id="IPR056252">
    <property type="entry name" value="Alfy-like_Arm-like"/>
</dbReference>
<dbReference type="PANTHER" id="PTHR46108:SF4">
    <property type="entry name" value="BLUE CHEESE"/>
    <property type="match status" value="1"/>
</dbReference>
<accession>A0AAD9MG07</accession>
<dbReference type="Gene3D" id="2.130.10.10">
    <property type="entry name" value="YVTN repeat-like/Quinoprotein amine dehydrogenase"/>
    <property type="match status" value="1"/>
</dbReference>
<feature type="compositionally biased region" description="Low complexity" evidence="6">
    <location>
        <begin position="11"/>
        <end position="20"/>
    </location>
</feature>
<dbReference type="Gene3D" id="2.60.120.200">
    <property type="match status" value="1"/>
</dbReference>
<dbReference type="InterPro" id="IPR036322">
    <property type="entry name" value="WD40_repeat_dom_sf"/>
</dbReference>
<dbReference type="CDD" id="cd01201">
    <property type="entry name" value="PH_BEACH"/>
    <property type="match status" value="1"/>
</dbReference>
<evidence type="ECO:0000256" key="3">
    <source>
        <dbReference type="ARBA" id="ARBA00054699"/>
    </source>
</evidence>
<dbReference type="InterPro" id="IPR036372">
    <property type="entry name" value="BEACH_dom_sf"/>
</dbReference>
<feature type="compositionally biased region" description="Basic and acidic residues" evidence="6">
    <location>
        <begin position="1167"/>
        <end position="1187"/>
    </location>
</feature>
<dbReference type="InterPro" id="IPR000409">
    <property type="entry name" value="BEACH_dom"/>
</dbReference>
<evidence type="ECO:0000259" key="8">
    <source>
        <dbReference type="PROSITE" id="PS51783"/>
    </source>
</evidence>
<dbReference type="Pfam" id="PF02138">
    <property type="entry name" value="Beach"/>
    <property type="match status" value="1"/>
</dbReference>
<dbReference type="InterPro" id="IPR001680">
    <property type="entry name" value="WD40_rpt"/>
</dbReference>
<feature type="compositionally biased region" description="Low complexity" evidence="6">
    <location>
        <begin position="1746"/>
        <end position="1766"/>
    </location>
</feature>
<comment type="function">
    <text evidence="3">May be involved in protein sorting and cell wall formation.</text>
</comment>
<dbReference type="FunFam" id="1.10.1540.10:FF:000001">
    <property type="entry name" value="neurobeachin isoform X1"/>
    <property type="match status" value="1"/>
</dbReference>
<feature type="region of interest" description="Disordered" evidence="6">
    <location>
        <begin position="932"/>
        <end position="956"/>
    </location>
</feature>
<dbReference type="Pfam" id="PF23295">
    <property type="entry name" value="Arm_4"/>
    <property type="match status" value="1"/>
</dbReference>
<feature type="compositionally biased region" description="Low complexity" evidence="6">
    <location>
        <begin position="1803"/>
        <end position="1814"/>
    </location>
</feature>
<dbReference type="InterPro" id="IPR023362">
    <property type="entry name" value="PH-BEACH_dom"/>
</dbReference>
<dbReference type="SMART" id="SM01026">
    <property type="entry name" value="Beach"/>
    <property type="match status" value="1"/>
</dbReference>
<evidence type="ECO:0000313" key="10">
    <source>
        <dbReference type="Proteomes" id="UP001217918"/>
    </source>
</evidence>
<dbReference type="InterPro" id="IPR013320">
    <property type="entry name" value="ConA-like_dom_sf"/>
</dbReference>
<dbReference type="PROSITE" id="PS51783">
    <property type="entry name" value="PH_BEACH"/>
    <property type="match status" value="1"/>
</dbReference>
<feature type="compositionally biased region" description="Low complexity" evidence="6">
    <location>
        <begin position="513"/>
        <end position="525"/>
    </location>
</feature>
<feature type="repeat" description="WD" evidence="5">
    <location>
        <begin position="2498"/>
        <end position="2540"/>
    </location>
</feature>
<dbReference type="Gene3D" id="2.30.29.30">
    <property type="entry name" value="Pleckstrin-homology domain (PH domain)/Phosphotyrosine-binding domain (PTB)"/>
    <property type="match status" value="1"/>
</dbReference>
<keyword evidence="1 5" id="KW-0853">WD repeat</keyword>
<dbReference type="PROSITE" id="PS50082">
    <property type="entry name" value="WD_REPEATS_2"/>
    <property type="match status" value="1"/>
</dbReference>
<dbReference type="EMBL" id="JAQQPM010000009">
    <property type="protein sequence ID" value="KAK2075062.1"/>
    <property type="molecule type" value="Genomic_DNA"/>
</dbReference>
<organism evidence="9 10">
    <name type="scientific">Phyllachora maydis</name>
    <dbReference type="NCBI Taxonomy" id="1825666"/>
    <lineage>
        <taxon>Eukaryota</taxon>
        <taxon>Fungi</taxon>
        <taxon>Dikarya</taxon>
        <taxon>Ascomycota</taxon>
        <taxon>Pezizomycotina</taxon>
        <taxon>Sordariomycetes</taxon>
        <taxon>Sordariomycetidae</taxon>
        <taxon>Phyllachorales</taxon>
        <taxon>Phyllachoraceae</taxon>
        <taxon>Phyllachora</taxon>
    </lineage>
</organism>
<dbReference type="SUPFAM" id="SSF49899">
    <property type="entry name" value="Concanavalin A-like lectins/glucanases"/>
    <property type="match status" value="1"/>
</dbReference>
<dbReference type="InterPro" id="IPR051944">
    <property type="entry name" value="BEACH_domain_protein"/>
</dbReference>
<feature type="region of interest" description="Disordered" evidence="6">
    <location>
        <begin position="1"/>
        <end position="20"/>
    </location>
</feature>
<dbReference type="SUPFAM" id="SSF50729">
    <property type="entry name" value="PH domain-like"/>
    <property type="match status" value="1"/>
</dbReference>
<feature type="compositionally biased region" description="Low complexity" evidence="6">
    <location>
        <begin position="932"/>
        <end position="948"/>
    </location>
</feature>
<proteinExistence type="predicted"/>
<dbReference type="Pfam" id="PF00400">
    <property type="entry name" value="WD40"/>
    <property type="match status" value="1"/>
</dbReference>
<dbReference type="Gene3D" id="1.10.1540.10">
    <property type="entry name" value="BEACH domain"/>
    <property type="match status" value="1"/>
</dbReference>
<dbReference type="InterPro" id="IPR015943">
    <property type="entry name" value="WD40/YVTN_repeat-like_dom_sf"/>
</dbReference>
<feature type="region of interest" description="Disordered" evidence="6">
    <location>
        <begin position="1263"/>
        <end position="1289"/>
    </location>
</feature>
<feature type="region of interest" description="Disordered" evidence="6">
    <location>
        <begin position="1137"/>
        <end position="1187"/>
    </location>
</feature>
<dbReference type="PANTHER" id="PTHR46108">
    <property type="entry name" value="BLUE CHEESE"/>
    <property type="match status" value="1"/>
</dbReference>
<protein>
    <recommendedName>
        <fullName evidence="4">Beige protein homolog 1</fullName>
    </recommendedName>
</protein>
<feature type="domain" description="BEACH" evidence="7">
    <location>
        <begin position="2041"/>
        <end position="2333"/>
    </location>
</feature>
<evidence type="ECO:0000256" key="6">
    <source>
        <dbReference type="SAM" id="MobiDB-lite"/>
    </source>
</evidence>
<dbReference type="CDD" id="cd06071">
    <property type="entry name" value="Beach"/>
    <property type="match status" value="1"/>
</dbReference>
<evidence type="ECO:0000256" key="5">
    <source>
        <dbReference type="PROSITE-ProRule" id="PRU00221"/>
    </source>
</evidence>
<feature type="region of interest" description="Disordered" evidence="6">
    <location>
        <begin position="194"/>
        <end position="223"/>
    </location>
</feature>
<feature type="compositionally biased region" description="Polar residues" evidence="6">
    <location>
        <begin position="1266"/>
        <end position="1283"/>
    </location>
</feature>
<reference evidence="9" key="1">
    <citation type="journal article" date="2023" name="Mol. Plant Microbe Interact.">
        <title>Elucidating the Obligate Nature and Biological Capacity of an Invasive Fungal Corn Pathogen.</title>
        <authorList>
            <person name="MacCready J.S."/>
            <person name="Roggenkamp E.M."/>
            <person name="Gdanetz K."/>
            <person name="Chilvers M.I."/>
        </authorList>
    </citation>
    <scope>NUCLEOTIDE SEQUENCE</scope>
    <source>
        <strain evidence="9">PM02</strain>
    </source>
</reference>
<dbReference type="PROSITE" id="PS50197">
    <property type="entry name" value="BEACH"/>
    <property type="match status" value="1"/>
</dbReference>
<comment type="caution">
    <text evidence="9">The sequence shown here is derived from an EMBL/GenBank/DDBJ whole genome shotgun (WGS) entry which is preliminary data.</text>
</comment>
<evidence type="ECO:0000313" key="9">
    <source>
        <dbReference type="EMBL" id="KAK2075062.1"/>
    </source>
</evidence>
<dbReference type="SUPFAM" id="SSF50978">
    <property type="entry name" value="WD40 repeat-like"/>
    <property type="match status" value="1"/>
</dbReference>
<dbReference type="Pfam" id="PF13385">
    <property type="entry name" value="Laminin_G_3"/>
    <property type="match status" value="1"/>
</dbReference>
<gene>
    <name evidence="9" type="ORF">P8C59_009220</name>
</gene>
<feature type="domain" description="BEACH-type PH" evidence="8">
    <location>
        <begin position="1868"/>
        <end position="2002"/>
    </location>
</feature>